<name>A0A1I3DE61_9FLAO</name>
<dbReference type="EMBL" id="FOQT01000001">
    <property type="protein sequence ID" value="SFH85052.1"/>
    <property type="molecule type" value="Genomic_DNA"/>
</dbReference>
<gene>
    <name evidence="1" type="ORF">SAMN05443292_0409</name>
</gene>
<protein>
    <submittedName>
        <fullName evidence="1">Uncharacterized protein</fullName>
    </submittedName>
</protein>
<evidence type="ECO:0000313" key="2">
    <source>
        <dbReference type="Proteomes" id="UP000198931"/>
    </source>
</evidence>
<sequence>MEKKKAIFGLLGVTVLFLCFNTIRNSTNANAGYYLTRHSSGANQVLSTTMGGGVGAWAGAEYGAELGSFGGPLGAVISGGLGAL</sequence>
<dbReference type="AlphaFoldDB" id="A0A1I3DE61"/>
<dbReference type="STRING" id="1125876.SAMN05443292_0409"/>
<reference evidence="1 2" key="1">
    <citation type="submission" date="2016-10" db="EMBL/GenBank/DDBJ databases">
        <authorList>
            <person name="de Groot N.N."/>
        </authorList>
    </citation>
    <scope>NUCLEOTIDE SEQUENCE [LARGE SCALE GENOMIC DNA]</scope>
    <source>
        <strain evidence="1 2">DSM 26000</strain>
    </source>
</reference>
<accession>A0A1I3DE61</accession>
<dbReference type="Proteomes" id="UP000198931">
    <property type="component" value="Unassembled WGS sequence"/>
</dbReference>
<organism evidence="1 2">
    <name type="scientific">Halpernia frigidisoli</name>
    <dbReference type="NCBI Taxonomy" id="1125876"/>
    <lineage>
        <taxon>Bacteria</taxon>
        <taxon>Pseudomonadati</taxon>
        <taxon>Bacteroidota</taxon>
        <taxon>Flavobacteriia</taxon>
        <taxon>Flavobacteriales</taxon>
        <taxon>Weeksellaceae</taxon>
        <taxon>Chryseobacterium group</taxon>
        <taxon>Halpernia</taxon>
    </lineage>
</organism>
<keyword evidence="2" id="KW-1185">Reference proteome</keyword>
<evidence type="ECO:0000313" key="1">
    <source>
        <dbReference type="EMBL" id="SFH85052.1"/>
    </source>
</evidence>
<proteinExistence type="predicted"/>